<dbReference type="OrthoDB" id="780386at2759"/>
<comment type="caution">
    <text evidence="3">The sequence shown here is derived from an EMBL/GenBank/DDBJ whole genome shotgun (WGS) entry which is preliminary data.</text>
</comment>
<evidence type="ECO:0000256" key="1">
    <source>
        <dbReference type="SAM" id="MobiDB-lite"/>
    </source>
</evidence>
<dbReference type="Pfam" id="PF25597">
    <property type="entry name" value="SH3_retrovirus"/>
    <property type="match status" value="1"/>
</dbReference>
<gene>
    <name evidence="3" type="ORF">G2W53_018371</name>
</gene>
<proteinExistence type="predicted"/>
<sequence length="388" mass="43931">MFLKLPTATSSLSFSETSEKIILSSDNYKASTLIARLSSMKYTGTKAVREHIMQMQDIVAQLKSMDIEITDSFLVLLILNSLPSRFGRFKITYNTHNENWSINELLSMCVQEGGMLNSKKGEGSNEAHIVTNTNKQGHKGENKKNELAPHSERNKDAIKCFFYNGLYKIHTNPNIASSLITVHDNSGIKRSITNEKSFNVVAQKKPSLNHIRVWGCPAEVRVYNPHEKKLDPRTISVYFVGYAERSKGYKFYCPTHTLKFVESRNAKFLENDTFSGSDQFHDLVNENDHEVIPTTSGKGETIVLIDSHPLEVIGEHNVVSPIPSDHVKRNSDILEEAPHNAQEEPQEEFHIEQHQPPQEVELRRSQRAKKPAISNDYMVCACFLVSSL</sequence>
<accession>A0A834TSE8</accession>
<evidence type="ECO:0000259" key="2">
    <source>
        <dbReference type="Pfam" id="PF25597"/>
    </source>
</evidence>
<name>A0A834TSE8_9FABA</name>
<feature type="region of interest" description="Disordered" evidence="1">
    <location>
        <begin position="338"/>
        <end position="368"/>
    </location>
</feature>
<protein>
    <submittedName>
        <fullName evidence="3">Retrovirus-related Pol polyprotein from transposon TNT 1-94</fullName>
    </submittedName>
</protein>
<reference evidence="3" key="1">
    <citation type="submission" date="2020-09" db="EMBL/GenBank/DDBJ databases">
        <title>Genome-Enabled Discovery of Anthraquinone Biosynthesis in Senna tora.</title>
        <authorList>
            <person name="Kang S.-H."/>
            <person name="Pandey R.P."/>
            <person name="Lee C.-M."/>
            <person name="Sim J.-S."/>
            <person name="Jeong J.-T."/>
            <person name="Choi B.-S."/>
            <person name="Jung M."/>
            <person name="Ginzburg D."/>
            <person name="Zhao K."/>
            <person name="Won S.Y."/>
            <person name="Oh T.-J."/>
            <person name="Yu Y."/>
            <person name="Kim N.-H."/>
            <person name="Lee O.R."/>
            <person name="Lee T.-H."/>
            <person name="Bashyal P."/>
            <person name="Kim T.-S."/>
            <person name="Lee W.-H."/>
            <person name="Kawkins C."/>
            <person name="Kim C.-K."/>
            <person name="Kim J.S."/>
            <person name="Ahn B.O."/>
            <person name="Rhee S.Y."/>
            <person name="Sohng J.K."/>
        </authorList>
    </citation>
    <scope>NUCLEOTIDE SEQUENCE</scope>
    <source>
        <tissue evidence="3">Leaf</tissue>
    </source>
</reference>
<evidence type="ECO:0000313" key="3">
    <source>
        <dbReference type="EMBL" id="KAF7827207.1"/>
    </source>
</evidence>
<dbReference type="AlphaFoldDB" id="A0A834TSE8"/>
<dbReference type="Pfam" id="PF14223">
    <property type="entry name" value="Retrotran_gag_2"/>
    <property type="match status" value="1"/>
</dbReference>
<dbReference type="Proteomes" id="UP000634136">
    <property type="component" value="Unassembled WGS sequence"/>
</dbReference>
<dbReference type="InterPro" id="IPR057670">
    <property type="entry name" value="SH3_retrovirus"/>
</dbReference>
<evidence type="ECO:0000313" key="4">
    <source>
        <dbReference type="Proteomes" id="UP000634136"/>
    </source>
</evidence>
<feature type="domain" description="Retroviral polymerase SH3-like" evidence="2">
    <location>
        <begin position="216"/>
        <end position="278"/>
    </location>
</feature>
<dbReference type="EMBL" id="JAAIUW010000006">
    <property type="protein sequence ID" value="KAF7827207.1"/>
    <property type="molecule type" value="Genomic_DNA"/>
</dbReference>
<dbReference type="PANTHER" id="PTHR35317">
    <property type="entry name" value="OS04G0629600 PROTEIN"/>
    <property type="match status" value="1"/>
</dbReference>
<dbReference type="PANTHER" id="PTHR35317:SF23">
    <property type="entry name" value="OS04G0629600 PROTEIN"/>
    <property type="match status" value="1"/>
</dbReference>
<keyword evidence="4" id="KW-1185">Reference proteome</keyword>
<feature type="compositionally biased region" description="Basic and acidic residues" evidence="1">
    <location>
        <begin position="338"/>
        <end position="353"/>
    </location>
</feature>
<organism evidence="3 4">
    <name type="scientific">Senna tora</name>
    <dbReference type="NCBI Taxonomy" id="362788"/>
    <lineage>
        <taxon>Eukaryota</taxon>
        <taxon>Viridiplantae</taxon>
        <taxon>Streptophyta</taxon>
        <taxon>Embryophyta</taxon>
        <taxon>Tracheophyta</taxon>
        <taxon>Spermatophyta</taxon>
        <taxon>Magnoliopsida</taxon>
        <taxon>eudicotyledons</taxon>
        <taxon>Gunneridae</taxon>
        <taxon>Pentapetalae</taxon>
        <taxon>rosids</taxon>
        <taxon>fabids</taxon>
        <taxon>Fabales</taxon>
        <taxon>Fabaceae</taxon>
        <taxon>Caesalpinioideae</taxon>
        <taxon>Cassia clade</taxon>
        <taxon>Senna</taxon>
    </lineage>
</organism>